<feature type="domain" description="YCII-related" evidence="2">
    <location>
        <begin position="25"/>
        <end position="104"/>
    </location>
</feature>
<dbReference type="Gene3D" id="3.30.70.1060">
    <property type="entry name" value="Dimeric alpha+beta barrel"/>
    <property type="match status" value="1"/>
</dbReference>
<organism evidence="3 4">
    <name type="scientific">Paenibacillus cookii</name>
    <dbReference type="NCBI Taxonomy" id="157839"/>
    <lineage>
        <taxon>Bacteria</taxon>
        <taxon>Bacillati</taxon>
        <taxon>Bacillota</taxon>
        <taxon>Bacilli</taxon>
        <taxon>Bacillales</taxon>
        <taxon>Paenibacillaceae</taxon>
        <taxon>Paenibacillus</taxon>
    </lineage>
</organism>
<evidence type="ECO:0000256" key="1">
    <source>
        <dbReference type="ARBA" id="ARBA00007689"/>
    </source>
</evidence>
<dbReference type="Pfam" id="PF03795">
    <property type="entry name" value="YCII"/>
    <property type="match status" value="1"/>
</dbReference>
<reference evidence="3 4" key="1">
    <citation type="submission" date="2021-03" db="EMBL/GenBank/DDBJ databases">
        <title>Antimicrobial resistance genes in bacteria isolated from Japanese honey, and their potential for conferring macrolide and lincosamide resistance in the American foulbrood pathogen Paenibacillus larvae.</title>
        <authorList>
            <person name="Okamoto M."/>
            <person name="Kumagai M."/>
            <person name="Kanamori H."/>
            <person name="Takamatsu D."/>
        </authorList>
    </citation>
    <scope>NUCLEOTIDE SEQUENCE [LARGE SCALE GENOMIC DNA]</scope>
    <source>
        <strain evidence="3 4">J21TS3</strain>
    </source>
</reference>
<proteinExistence type="inferred from homology"/>
<gene>
    <name evidence="3" type="ORF">J21TS3_33520</name>
</gene>
<evidence type="ECO:0000313" key="4">
    <source>
        <dbReference type="Proteomes" id="UP000680638"/>
    </source>
</evidence>
<dbReference type="InterPro" id="IPR011008">
    <property type="entry name" value="Dimeric_a/b-barrel"/>
</dbReference>
<accession>A0ABQ4LZ23</accession>
<dbReference type="EMBL" id="BORW01000019">
    <property type="protein sequence ID" value="GIO68531.1"/>
    <property type="molecule type" value="Genomic_DNA"/>
</dbReference>
<dbReference type="RefSeq" id="WP_212951027.1">
    <property type="nucleotide sequence ID" value="NZ_BORW01000019.1"/>
</dbReference>
<dbReference type="Proteomes" id="UP000680638">
    <property type="component" value="Unassembled WGS sequence"/>
</dbReference>
<sequence length="138" mass="15090">MRYVLIFKSTAFSEAGVKCDPHFAARREAYAKSLANAGMLLADESLLPSSGGFRITLSPDGEATSTAAGPFSAESGLMESFIMLEAHSIEEALEWAKKAPVPKGRGEAEIELRQLSDQEETYHDPNIMAMETNLREHI</sequence>
<dbReference type="PANTHER" id="PTHR35174:SF4">
    <property type="entry name" value="BLL7163 PROTEIN"/>
    <property type="match status" value="1"/>
</dbReference>
<protein>
    <recommendedName>
        <fullName evidence="2">YCII-related domain-containing protein</fullName>
    </recommendedName>
</protein>
<dbReference type="SUPFAM" id="SSF54909">
    <property type="entry name" value="Dimeric alpha+beta barrel"/>
    <property type="match status" value="1"/>
</dbReference>
<dbReference type="PANTHER" id="PTHR35174">
    <property type="entry name" value="BLL7171 PROTEIN-RELATED"/>
    <property type="match status" value="1"/>
</dbReference>
<name>A0ABQ4LZ23_9BACL</name>
<comment type="similarity">
    <text evidence="1">Belongs to the YciI family.</text>
</comment>
<dbReference type="InterPro" id="IPR005545">
    <property type="entry name" value="YCII"/>
</dbReference>
<evidence type="ECO:0000313" key="3">
    <source>
        <dbReference type="EMBL" id="GIO68531.1"/>
    </source>
</evidence>
<evidence type="ECO:0000259" key="2">
    <source>
        <dbReference type="Pfam" id="PF03795"/>
    </source>
</evidence>
<keyword evidence="4" id="KW-1185">Reference proteome</keyword>
<comment type="caution">
    <text evidence="3">The sequence shown here is derived from an EMBL/GenBank/DDBJ whole genome shotgun (WGS) entry which is preliminary data.</text>
</comment>